<evidence type="ECO:0000256" key="1">
    <source>
        <dbReference type="SAM" id="Coils"/>
    </source>
</evidence>
<dbReference type="Proteomes" id="UP000078546">
    <property type="component" value="Unassembled WGS sequence"/>
</dbReference>
<keyword evidence="1" id="KW-0175">Coiled coil</keyword>
<name>A0A1A8W102_PLAOA</name>
<accession>A0A1A8W102</accession>
<dbReference type="EMBL" id="FLQV01000251">
    <property type="protein sequence ID" value="SBS86564.1"/>
    <property type="molecule type" value="Genomic_DNA"/>
</dbReference>
<evidence type="ECO:0000313" key="3">
    <source>
        <dbReference type="EMBL" id="SBS86564.1"/>
    </source>
</evidence>
<organism evidence="3 4">
    <name type="scientific">Plasmodium ovale curtisi</name>
    <dbReference type="NCBI Taxonomy" id="864141"/>
    <lineage>
        <taxon>Eukaryota</taxon>
        <taxon>Sar</taxon>
        <taxon>Alveolata</taxon>
        <taxon>Apicomplexa</taxon>
        <taxon>Aconoidasida</taxon>
        <taxon>Haemosporida</taxon>
        <taxon>Plasmodiidae</taxon>
        <taxon>Plasmodium</taxon>
        <taxon>Plasmodium (Plasmodium)</taxon>
    </lineage>
</organism>
<evidence type="ECO:0000313" key="4">
    <source>
        <dbReference type="Proteomes" id="UP000078546"/>
    </source>
</evidence>
<sequence>MGQITSKEDEIEKQNIYANYPGLEQQLDMVFACHDITKQGKLPYTTIEMILRHFLMQCGFMEYVCRFVDEDGKLDLKHVEKYITSKKLMYKLKCCGESMLNVDEMKALVLIFLKKISDTYVEDKSKWMEKMKASQEEQGKALEEAMSEYEKNILFNHAIKEQQLLQNNKKLEVWNETIENAYEAQQEVLRQFEDRKIKKRDIKSDKNNELLIAKDYIEKIKEAATTDSKYDNSKCFVYPASSSPCGACTSAGAIIPHRRYKEPRQKKEYSLCI</sequence>
<protein>
    <submittedName>
        <fullName evidence="3">G2 protein, putative</fullName>
    </submittedName>
</protein>
<dbReference type="AlphaFoldDB" id="A0A1A8W102"/>
<dbReference type="EMBL" id="FLQU01000202">
    <property type="protein sequence ID" value="SBS82302.1"/>
    <property type="molecule type" value="Genomic_DNA"/>
</dbReference>
<dbReference type="VEuPathDB" id="PlasmoDB:PocGH01_07037100"/>
<dbReference type="Proteomes" id="UP000078560">
    <property type="component" value="Unassembled WGS sequence"/>
</dbReference>
<proteinExistence type="predicted"/>
<reference evidence="4 5" key="2">
    <citation type="submission" date="2016-05" db="EMBL/GenBank/DDBJ databases">
        <authorList>
            <person name="Naeem Raeece"/>
        </authorList>
    </citation>
    <scope>NUCLEOTIDE SEQUENCE [LARGE SCALE GENOMIC DNA]</scope>
</reference>
<evidence type="ECO:0000313" key="2">
    <source>
        <dbReference type="EMBL" id="SBS82302.1"/>
    </source>
</evidence>
<reference evidence="3" key="1">
    <citation type="submission" date="2016-05" db="EMBL/GenBank/DDBJ databases">
        <authorList>
            <person name="Lavstsen T."/>
            <person name="Jespersen J.S."/>
        </authorList>
    </citation>
    <scope>NUCLEOTIDE SEQUENCE [LARGE SCALE GENOMIC DNA]</scope>
</reference>
<evidence type="ECO:0000313" key="5">
    <source>
        <dbReference type="Proteomes" id="UP000078560"/>
    </source>
</evidence>
<gene>
    <name evidence="3" type="ORF">POVCU1_013590</name>
    <name evidence="2" type="ORF">POVCU2_0014800</name>
</gene>
<feature type="coiled-coil region" evidence="1">
    <location>
        <begin position="132"/>
        <end position="195"/>
    </location>
</feature>